<evidence type="ECO:0000313" key="2">
    <source>
        <dbReference type="EMBL" id="MCI3273494.1"/>
    </source>
</evidence>
<dbReference type="Pfam" id="PF02779">
    <property type="entry name" value="Transket_pyr"/>
    <property type="match status" value="1"/>
</dbReference>
<dbReference type="SUPFAM" id="SSF52922">
    <property type="entry name" value="TK C-terminal domain-like"/>
    <property type="match status" value="1"/>
</dbReference>
<feature type="domain" description="Transketolase-like pyrimidine-binding" evidence="1">
    <location>
        <begin position="1"/>
        <end position="163"/>
    </location>
</feature>
<gene>
    <name evidence="2" type="ORF">MQP27_20560</name>
</gene>
<accession>A0ABS9Y962</accession>
<protein>
    <submittedName>
        <fullName evidence="2">Transketolase</fullName>
    </submittedName>
</protein>
<evidence type="ECO:0000313" key="3">
    <source>
        <dbReference type="Proteomes" id="UP001165269"/>
    </source>
</evidence>
<dbReference type="InterPro" id="IPR005475">
    <property type="entry name" value="Transketolase-like_Pyr-bd"/>
</dbReference>
<dbReference type="CDD" id="cd07033">
    <property type="entry name" value="TPP_PYR_DXS_TK_like"/>
    <property type="match status" value="1"/>
</dbReference>
<dbReference type="InterPro" id="IPR009014">
    <property type="entry name" value="Transketo_C/PFOR_II"/>
</dbReference>
<dbReference type="Proteomes" id="UP001165269">
    <property type="component" value="Unassembled WGS sequence"/>
</dbReference>
<organism evidence="2 3">
    <name type="scientific">Streptomyces cylindrosporus</name>
    <dbReference type="NCBI Taxonomy" id="2927583"/>
    <lineage>
        <taxon>Bacteria</taxon>
        <taxon>Bacillati</taxon>
        <taxon>Actinomycetota</taxon>
        <taxon>Actinomycetes</taxon>
        <taxon>Kitasatosporales</taxon>
        <taxon>Streptomycetaceae</taxon>
        <taxon>Streptomyces</taxon>
    </lineage>
</organism>
<dbReference type="PANTHER" id="PTHR43825:SF1">
    <property type="entry name" value="TRANSKETOLASE-LIKE PYRIMIDINE-BINDING DOMAIN-CONTAINING PROTEIN"/>
    <property type="match status" value="1"/>
</dbReference>
<name>A0ABS9Y962_9ACTN</name>
<dbReference type="EMBL" id="JALDAY010000006">
    <property type="protein sequence ID" value="MCI3273494.1"/>
    <property type="molecule type" value="Genomic_DNA"/>
</dbReference>
<comment type="caution">
    <text evidence="2">The sequence shown here is derived from an EMBL/GenBank/DDBJ whole genome shotgun (WGS) entry which is preliminary data.</text>
</comment>
<dbReference type="Gene3D" id="3.40.50.920">
    <property type="match status" value="1"/>
</dbReference>
<proteinExistence type="predicted"/>
<dbReference type="Gene3D" id="3.40.50.970">
    <property type="match status" value="1"/>
</dbReference>
<dbReference type="PANTHER" id="PTHR43825">
    <property type="entry name" value="PYRUVATE DEHYDROGENASE E1 COMPONENT"/>
    <property type="match status" value="1"/>
</dbReference>
<keyword evidence="3" id="KW-1185">Reference proteome</keyword>
<reference evidence="2" key="1">
    <citation type="submission" date="2022-03" db="EMBL/GenBank/DDBJ databases">
        <title>Streptomyces 7R015 and 7R016 isolated from Barleria lupulina in Thailand.</title>
        <authorList>
            <person name="Kanchanasin P."/>
            <person name="Phongsopitanun W."/>
            <person name="Tanasupawat S."/>
        </authorList>
    </citation>
    <scope>NUCLEOTIDE SEQUENCE</scope>
    <source>
        <strain evidence="2">7R015</strain>
    </source>
</reference>
<dbReference type="InterPro" id="IPR051157">
    <property type="entry name" value="PDH/Transketolase"/>
</dbReference>
<dbReference type="InterPro" id="IPR029061">
    <property type="entry name" value="THDP-binding"/>
</dbReference>
<evidence type="ECO:0000259" key="1">
    <source>
        <dbReference type="SMART" id="SM00861"/>
    </source>
</evidence>
<dbReference type="SMART" id="SM00861">
    <property type="entry name" value="Transket_pyr"/>
    <property type="match status" value="1"/>
</dbReference>
<dbReference type="RefSeq" id="WP_242767139.1">
    <property type="nucleotide sequence ID" value="NZ_JALDAY010000006.1"/>
</dbReference>
<sequence>MLFAFTDTVSQAMDADPRVAVVLADISTPEFGAAAARHPDRVVNVGIREQLMIGTACGIALTGLRPVVHTIASFLTQRPYEQIKLLGHQGAAVVLVGYGASYDITEQGRTHFAPEDVALFGTLPGWTIHVPGHPDEAQRLLLDALRTDERVYVRLSARANADAHPTGGFQVLRQGRKGTVLTVGPTLDAVLRATAELDVTVLYASTVRPFDEVSLRTAVLAADHPDVVLVEPYLVGTSTHHVNRTLVHVPHRLLELGVGRDAELHAYGTPEDHDRAHGLDGKSIAAAVRRFLR</sequence>
<dbReference type="SUPFAM" id="SSF52518">
    <property type="entry name" value="Thiamin diphosphate-binding fold (THDP-binding)"/>
    <property type="match status" value="1"/>
</dbReference>